<feature type="compositionally biased region" description="Low complexity" evidence="1">
    <location>
        <begin position="126"/>
        <end position="151"/>
    </location>
</feature>
<feature type="region of interest" description="Disordered" evidence="1">
    <location>
        <begin position="1"/>
        <end position="20"/>
    </location>
</feature>
<evidence type="ECO:0000256" key="1">
    <source>
        <dbReference type="SAM" id="MobiDB-lite"/>
    </source>
</evidence>
<evidence type="ECO:0000313" key="2">
    <source>
        <dbReference type="EMBL" id="KAH7931750.1"/>
    </source>
</evidence>
<reference evidence="2" key="1">
    <citation type="journal article" date="2020" name="Cell">
        <title>Large-Scale Comparative Analyses of Tick Genomes Elucidate Their Genetic Diversity and Vector Capacities.</title>
        <authorList>
            <consortium name="Tick Genome and Microbiome Consortium (TIGMIC)"/>
            <person name="Jia N."/>
            <person name="Wang J."/>
            <person name="Shi W."/>
            <person name="Du L."/>
            <person name="Sun Y."/>
            <person name="Zhan W."/>
            <person name="Jiang J.F."/>
            <person name="Wang Q."/>
            <person name="Zhang B."/>
            <person name="Ji P."/>
            <person name="Bell-Sakyi L."/>
            <person name="Cui X.M."/>
            <person name="Yuan T.T."/>
            <person name="Jiang B.G."/>
            <person name="Yang W.F."/>
            <person name="Lam T.T."/>
            <person name="Chang Q.C."/>
            <person name="Ding S.J."/>
            <person name="Wang X.J."/>
            <person name="Zhu J.G."/>
            <person name="Ruan X.D."/>
            <person name="Zhao L."/>
            <person name="Wei J.T."/>
            <person name="Ye R.Z."/>
            <person name="Que T.C."/>
            <person name="Du C.H."/>
            <person name="Zhou Y.H."/>
            <person name="Cheng J.X."/>
            <person name="Dai P.F."/>
            <person name="Guo W.B."/>
            <person name="Han X.H."/>
            <person name="Huang E.J."/>
            <person name="Li L.F."/>
            <person name="Wei W."/>
            <person name="Gao Y.C."/>
            <person name="Liu J.Z."/>
            <person name="Shao H.Z."/>
            <person name="Wang X."/>
            <person name="Wang C.C."/>
            <person name="Yang T.C."/>
            <person name="Huo Q.B."/>
            <person name="Li W."/>
            <person name="Chen H.Y."/>
            <person name="Chen S.E."/>
            <person name="Zhou L.G."/>
            <person name="Ni X.B."/>
            <person name="Tian J.H."/>
            <person name="Sheng Y."/>
            <person name="Liu T."/>
            <person name="Pan Y.S."/>
            <person name="Xia L.Y."/>
            <person name="Li J."/>
            <person name="Zhao F."/>
            <person name="Cao W.C."/>
        </authorList>
    </citation>
    <scope>NUCLEOTIDE SEQUENCE</scope>
    <source>
        <strain evidence="2">Rsan-2018</strain>
    </source>
</reference>
<reference evidence="2" key="2">
    <citation type="submission" date="2021-09" db="EMBL/GenBank/DDBJ databases">
        <authorList>
            <person name="Jia N."/>
            <person name="Wang J."/>
            <person name="Shi W."/>
            <person name="Du L."/>
            <person name="Sun Y."/>
            <person name="Zhan W."/>
            <person name="Jiang J."/>
            <person name="Wang Q."/>
            <person name="Zhang B."/>
            <person name="Ji P."/>
            <person name="Sakyi L.B."/>
            <person name="Cui X."/>
            <person name="Yuan T."/>
            <person name="Jiang B."/>
            <person name="Yang W."/>
            <person name="Lam T.T.-Y."/>
            <person name="Chang Q."/>
            <person name="Ding S."/>
            <person name="Wang X."/>
            <person name="Zhu J."/>
            <person name="Ruan X."/>
            <person name="Zhao L."/>
            <person name="Wei J."/>
            <person name="Que T."/>
            <person name="Du C."/>
            <person name="Cheng J."/>
            <person name="Dai P."/>
            <person name="Han X."/>
            <person name="Huang E."/>
            <person name="Gao Y."/>
            <person name="Liu J."/>
            <person name="Shao H."/>
            <person name="Ye R."/>
            <person name="Li L."/>
            <person name="Wei W."/>
            <person name="Wang X."/>
            <person name="Wang C."/>
            <person name="Huo Q."/>
            <person name="Li W."/>
            <person name="Guo W."/>
            <person name="Chen H."/>
            <person name="Chen S."/>
            <person name="Zhou L."/>
            <person name="Zhou L."/>
            <person name="Ni X."/>
            <person name="Tian J."/>
            <person name="Zhou Y."/>
            <person name="Sheng Y."/>
            <person name="Liu T."/>
            <person name="Pan Y."/>
            <person name="Xia L."/>
            <person name="Li J."/>
            <person name="Zhao F."/>
            <person name="Cao W."/>
        </authorList>
    </citation>
    <scope>NUCLEOTIDE SEQUENCE</scope>
    <source>
        <strain evidence="2">Rsan-2018</strain>
        <tissue evidence="2">Larvae</tissue>
    </source>
</reference>
<feature type="region of interest" description="Disordered" evidence="1">
    <location>
        <begin position="411"/>
        <end position="450"/>
    </location>
</feature>
<keyword evidence="3" id="KW-1185">Reference proteome</keyword>
<protein>
    <submittedName>
        <fullName evidence="2">Uncharacterized protein</fullName>
    </submittedName>
</protein>
<proteinExistence type="predicted"/>
<organism evidence="2 3">
    <name type="scientific">Rhipicephalus sanguineus</name>
    <name type="common">Brown dog tick</name>
    <name type="synonym">Ixodes sanguineus</name>
    <dbReference type="NCBI Taxonomy" id="34632"/>
    <lineage>
        <taxon>Eukaryota</taxon>
        <taxon>Metazoa</taxon>
        <taxon>Ecdysozoa</taxon>
        <taxon>Arthropoda</taxon>
        <taxon>Chelicerata</taxon>
        <taxon>Arachnida</taxon>
        <taxon>Acari</taxon>
        <taxon>Parasitiformes</taxon>
        <taxon>Ixodida</taxon>
        <taxon>Ixodoidea</taxon>
        <taxon>Ixodidae</taxon>
        <taxon>Rhipicephalinae</taxon>
        <taxon>Rhipicephalus</taxon>
        <taxon>Rhipicephalus</taxon>
    </lineage>
</organism>
<name>A0A9D4SM93_RHISA</name>
<feature type="compositionally biased region" description="Basic and acidic residues" evidence="1">
    <location>
        <begin position="259"/>
        <end position="270"/>
    </location>
</feature>
<feature type="compositionally biased region" description="Polar residues" evidence="1">
    <location>
        <begin position="201"/>
        <end position="213"/>
    </location>
</feature>
<sequence length="623" mass="65149">MGDSTAVGPPGFSLAGGRSRQMDTLLKEASRIIGRSAAAKTNLSPSGVSSARRVRNTRRRASAGKPKRGPRVQARTEAREEPPINTSPGPASSDPAPSAPDQVVTLYFRSPQRAENSELTASPPRGTDSVTSEGGETSSGDYSGSDDAPSSTRGLEESPAHTSEGSETSASSHFTDDVTTDSSDTETEASVQVAEDPASATGPTGSTEPQTVTEHAIRSARARTTHPASSATRERASSAPPSISPRPVVDTAHAHSAPRHNDVIGEERARPPSLAGPPGEEERAATAGCTADVAQEGASPHSTAVVRALSPPSPHSSDVAPSAPETLSHPVTVACITPSSEQQRLPSPLSRPQEDAGASSATMSSATVRAALNSDPVAALPSRAALGPLRPPVVDAFTDVDYQRAANRQQFPAVSAPHESQTESSTTGAVSTNQRSTAPSRKKKGRRQHQLEFVRTQPQELTEPQGNTATVLYRPKGRKNNYLALTRDAIAAQLSRIPGAGRVRVNFRGNVVAVDSTPGADTAALLAVQRIGESGRDVADLSSAESAVATDIATRRAPVRRAAFAVEGIMLDRTARPPVLSAYIAMALTSQPSLAALAGSMKGRYWRPWPLLTRPFLAVRQRD</sequence>
<evidence type="ECO:0000313" key="3">
    <source>
        <dbReference type="Proteomes" id="UP000821837"/>
    </source>
</evidence>
<feature type="region of interest" description="Disordered" evidence="1">
    <location>
        <begin position="37"/>
        <end position="364"/>
    </location>
</feature>
<gene>
    <name evidence="2" type="ORF">HPB52_025424</name>
</gene>
<feature type="compositionally biased region" description="Polar residues" evidence="1">
    <location>
        <begin position="411"/>
        <end position="439"/>
    </location>
</feature>
<feature type="compositionally biased region" description="Polar residues" evidence="1">
    <location>
        <begin position="39"/>
        <end position="48"/>
    </location>
</feature>
<dbReference type="Proteomes" id="UP000821837">
    <property type="component" value="Unassembled WGS sequence"/>
</dbReference>
<comment type="caution">
    <text evidence="2">The sequence shown here is derived from an EMBL/GenBank/DDBJ whole genome shotgun (WGS) entry which is preliminary data.</text>
</comment>
<feature type="compositionally biased region" description="Low complexity" evidence="1">
    <location>
        <begin position="227"/>
        <end position="247"/>
    </location>
</feature>
<accession>A0A9D4SM93</accession>
<feature type="compositionally biased region" description="Basic residues" evidence="1">
    <location>
        <begin position="52"/>
        <end position="70"/>
    </location>
</feature>
<dbReference type="AlphaFoldDB" id="A0A9D4SM93"/>
<feature type="compositionally biased region" description="Polar residues" evidence="1">
    <location>
        <begin position="160"/>
        <end position="170"/>
    </location>
</feature>
<feature type="compositionally biased region" description="Low complexity" evidence="1">
    <location>
        <begin position="87"/>
        <end position="101"/>
    </location>
</feature>
<dbReference type="EMBL" id="JABSTV010002063">
    <property type="protein sequence ID" value="KAH7931750.1"/>
    <property type="molecule type" value="Genomic_DNA"/>
</dbReference>